<reference evidence="1" key="1">
    <citation type="submission" date="2020-12" db="EMBL/GenBank/DDBJ databases">
        <title>Vagococcus allomyrinae sp. nov. and Enterococcus lavae sp. nov., isolated from the larvae of Allomyrina dichotoma.</title>
        <authorList>
            <person name="Lee S.D."/>
        </authorList>
    </citation>
    <scope>NUCLEOTIDE SEQUENCE</scope>
    <source>
        <strain evidence="1">BWB3-3</strain>
    </source>
</reference>
<name>A0A940P8P6_9ENTE</name>
<evidence type="ECO:0000313" key="1">
    <source>
        <dbReference type="EMBL" id="MBP1043115.1"/>
    </source>
</evidence>
<dbReference type="InterPro" id="IPR006379">
    <property type="entry name" value="HAD-SF_hydro_IIB"/>
</dbReference>
<sequence length="265" mass="29878">MKLIAIDIDGTLIDSNHQLHQQNIDALQKKAAEGVKIVLCSGRPMIGMLPFVEQLGLIAENEYTISYNGALVQHNADQKTLIEHTLSYADFQKITQLGQQLKLKMHILDRDYMYTPNRQISEYTVFDAYATQMPLQYCPLAEMPKTSYSKIMFVDQAELLERAIPQIPAELYNDYTMLHSMPFFFEFLNKEASKGRAVRDLAEMLNIQQHEIMAIGDNENDLDMLTYAGVGVAMANASDNAKKAANVITKSNDQQGVAYAVETWA</sequence>
<dbReference type="EMBL" id="JAEEGA010000014">
    <property type="protein sequence ID" value="MBP1043115.1"/>
    <property type="molecule type" value="Genomic_DNA"/>
</dbReference>
<dbReference type="PROSITE" id="PS01229">
    <property type="entry name" value="COF_2"/>
    <property type="match status" value="1"/>
</dbReference>
<keyword evidence="1" id="KW-0378">Hydrolase</keyword>
<protein>
    <submittedName>
        <fullName evidence="1">Sugar-phosphatase</fullName>
        <ecNumber evidence="1">3.1.3.23</ecNumber>
    </submittedName>
</protein>
<dbReference type="InterPro" id="IPR000150">
    <property type="entry name" value="Cof"/>
</dbReference>
<dbReference type="InterPro" id="IPR023214">
    <property type="entry name" value="HAD_sf"/>
</dbReference>
<dbReference type="Pfam" id="PF08282">
    <property type="entry name" value="Hydrolase_3"/>
    <property type="match status" value="1"/>
</dbReference>
<dbReference type="GO" id="GO:0000287">
    <property type="term" value="F:magnesium ion binding"/>
    <property type="evidence" value="ECO:0007669"/>
    <property type="project" value="TreeGrafter"/>
</dbReference>
<dbReference type="EC" id="3.1.3.23" evidence="1"/>
<dbReference type="Proteomes" id="UP000674938">
    <property type="component" value="Unassembled WGS sequence"/>
</dbReference>
<dbReference type="PANTHER" id="PTHR10000:SF8">
    <property type="entry name" value="HAD SUPERFAMILY HYDROLASE-LIKE, TYPE 3"/>
    <property type="match status" value="1"/>
</dbReference>
<evidence type="ECO:0000313" key="2">
    <source>
        <dbReference type="Proteomes" id="UP000674938"/>
    </source>
</evidence>
<dbReference type="GO" id="GO:0005829">
    <property type="term" value="C:cytosol"/>
    <property type="evidence" value="ECO:0007669"/>
    <property type="project" value="TreeGrafter"/>
</dbReference>
<dbReference type="NCBIfam" id="NF007806">
    <property type="entry name" value="PRK10513.1"/>
    <property type="match status" value="1"/>
</dbReference>
<comment type="caution">
    <text evidence="1">The sequence shown here is derived from an EMBL/GenBank/DDBJ whole genome shotgun (WGS) entry which is preliminary data.</text>
</comment>
<dbReference type="InterPro" id="IPR036412">
    <property type="entry name" value="HAD-like_sf"/>
</dbReference>
<dbReference type="CDD" id="cd07516">
    <property type="entry name" value="HAD_Pase"/>
    <property type="match status" value="1"/>
</dbReference>
<accession>A0A940P8P6</accession>
<dbReference type="AlphaFoldDB" id="A0A940P8P6"/>
<dbReference type="GO" id="GO:0050308">
    <property type="term" value="F:sugar-phosphatase activity"/>
    <property type="evidence" value="ECO:0007669"/>
    <property type="project" value="UniProtKB-EC"/>
</dbReference>
<organism evidence="1 2">
    <name type="scientific">Vagococcus allomyrinae</name>
    <dbReference type="NCBI Taxonomy" id="2794353"/>
    <lineage>
        <taxon>Bacteria</taxon>
        <taxon>Bacillati</taxon>
        <taxon>Bacillota</taxon>
        <taxon>Bacilli</taxon>
        <taxon>Lactobacillales</taxon>
        <taxon>Enterococcaceae</taxon>
        <taxon>Vagococcus</taxon>
    </lineage>
</organism>
<proteinExistence type="predicted"/>
<dbReference type="SFLD" id="SFLDG01140">
    <property type="entry name" value="C2.B:_Phosphomannomutase_and_P"/>
    <property type="match status" value="1"/>
</dbReference>
<dbReference type="NCBIfam" id="TIGR01484">
    <property type="entry name" value="HAD-SF-IIB"/>
    <property type="match status" value="1"/>
</dbReference>
<dbReference type="SFLD" id="SFLDS00003">
    <property type="entry name" value="Haloacid_Dehalogenase"/>
    <property type="match status" value="1"/>
</dbReference>
<keyword evidence="2" id="KW-1185">Reference proteome</keyword>
<dbReference type="Gene3D" id="3.40.50.1000">
    <property type="entry name" value="HAD superfamily/HAD-like"/>
    <property type="match status" value="1"/>
</dbReference>
<dbReference type="NCBIfam" id="TIGR00099">
    <property type="entry name" value="Cof-subfamily"/>
    <property type="match status" value="1"/>
</dbReference>
<gene>
    <name evidence="1" type="primary">yidA</name>
    <name evidence="1" type="ORF">I6N95_19030</name>
</gene>
<dbReference type="Gene3D" id="3.30.1240.10">
    <property type="match status" value="1"/>
</dbReference>
<dbReference type="PANTHER" id="PTHR10000">
    <property type="entry name" value="PHOSPHOSERINE PHOSPHATASE"/>
    <property type="match status" value="1"/>
</dbReference>
<dbReference type="SUPFAM" id="SSF56784">
    <property type="entry name" value="HAD-like"/>
    <property type="match status" value="1"/>
</dbReference>
<dbReference type="SFLD" id="SFLDG01144">
    <property type="entry name" value="C2.B.4:_PGP_Like"/>
    <property type="match status" value="1"/>
</dbReference>